<dbReference type="EMBL" id="PPUZ01000073">
    <property type="protein sequence ID" value="RZM73999.1"/>
    <property type="molecule type" value="Genomic_DNA"/>
</dbReference>
<dbReference type="Proteomes" id="UP000292345">
    <property type="component" value="Unassembled WGS sequence"/>
</dbReference>
<sequence length="106" mass="12222">MDIPLGTANSKLYEKNGLTHYKISPISGMQINFYLNAPVNKLRIEDNNIFYDSGSYKLKLEFIEQEHAIYKLRIKPIYFWVLPFGITFCEISKPNKEALFAAIANS</sequence>
<comment type="caution">
    <text evidence="1">The sequence shown here is derived from an EMBL/GenBank/DDBJ whole genome shotgun (WGS) entry which is preliminary data.</text>
</comment>
<evidence type="ECO:0000313" key="2">
    <source>
        <dbReference type="Proteomes" id="UP000292345"/>
    </source>
</evidence>
<evidence type="ECO:0000313" key="1">
    <source>
        <dbReference type="EMBL" id="RZM73999.1"/>
    </source>
</evidence>
<accession>A0A4Q7DZW9</accession>
<organism evidence="1 2">
    <name type="scientific">Pseudoalteromonas rubra</name>
    <dbReference type="NCBI Taxonomy" id="43658"/>
    <lineage>
        <taxon>Bacteria</taxon>
        <taxon>Pseudomonadati</taxon>
        <taxon>Pseudomonadota</taxon>
        <taxon>Gammaproteobacteria</taxon>
        <taxon>Alteromonadales</taxon>
        <taxon>Pseudoalteromonadaceae</taxon>
        <taxon>Pseudoalteromonas</taxon>
    </lineage>
</organism>
<gene>
    <name evidence="1" type="ORF">C3B51_20295</name>
</gene>
<dbReference type="RefSeq" id="WP_130246216.1">
    <property type="nucleotide sequence ID" value="NZ_PPUZ01000073.1"/>
</dbReference>
<name>A0A4Q7DZW9_9GAMM</name>
<reference evidence="1 2" key="1">
    <citation type="submission" date="2018-01" db="EMBL/GenBank/DDBJ databases">
        <title>Co-occurrence of chitin degradation, pigmentation and bioactivity in marine Pseudoalteromonas.</title>
        <authorList>
            <person name="Paulsen S."/>
            <person name="Gram L."/>
            <person name="Machado H."/>
        </authorList>
    </citation>
    <scope>NUCLEOTIDE SEQUENCE [LARGE SCALE GENOMIC DNA]</scope>
    <source>
        <strain evidence="1 2">S1946</strain>
    </source>
</reference>
<dbReference type="AlphaFoldDB" id="A0A4Q7DZW9"/>
<protein>
    <submittedName>
        <fullName evidence="1">Uncharacterized protein</fullName>
    </submittedName>
</protein>
<proteinExistence type="predicted"/>